<sequence length="251" mass="26788">MKAVRTELLKLKRKRLWLTVLLVLGFELSWICAMTAISLGREFRAPREMGYLIGQTSQVHAMFLPILITVLVSRLAAMEHDGAMMPVLFAANQTRNSLFAAKYVLAFGVATFASVSVVLTVSAIGAMHDFPADVPLMGSWLLGLVLAGVGVTAVQLVLALLFARQVVTLTVGMIGGLIGSFATFVPPAVGAFIPWQYPGLVTPIRLDVADGGVIVGFPLVDHLGLLVAVVTVIGIVLVGACQFAFVRRTTK</sequence>
<feature type="transmembrane region" description="Helical" evidence="1">
    <location>
        <begin position="16"/>
        <end position="39"/>
    </location>
</feature>
<feature type="transmembrane region" description="Helical" evidence="1">
    <location>
        <begin position="59"/>
        <end position="77"/>
    </location>
</feature>
<feature type="transmembrane region" description="Helical" evidence="1">
    <location>
        <begin position="169"/>
        <end position="193"/>
    </location>
</feature>
<dbReference type="RefSeq" id="WP_121863891.1">
    <property type="nucleotide sequence ID" value="NZ_RDEX01000001.1"/>
</dbReference>
<feature type="transmembrane region" description="Helical" evidence="1">
    <location>
        <begin position="103"/>
        <end position="128"/>
    </location>
</feature>
<dbReference type="EMBL" id="RDEX01000001">
    <property type="protein sequence ID" value="RLY93859.1"/>
    <property type="molecule type" value="Genomic_DNA"/>
</dbReference>
<name>A0A3L9L7E2_9MICC</name>
<keyword evidence="1" id="KW-0472">Membrane</keyword>
<proteinExistence type="predicted"/>
<protein>
    <recommendedName>
        <fullName evidence="4">ABC transporter permease</fullName>
    </recommendedName>
</protein>
<keyword evidence="1" id="KW-0812">Transmembrane</keyword>
<dbReference type="AlphaFoldDB" id="A0A3L9L7E2"/>
<comment type="caution">
    <text evidence="2">The sequence shown here is derived from an EMBL/GenBank/DDBJ whole genome shotgun (WGS) entry which is preliminary data.</text>
</comment>
<evidence type="ECO:0000256" key="1">
    <source>
        <dbReference type="SAM" id="Phobius"/>
    </source>
</evidence>
<keyword evidence="1" id="KW-1133">Transmembrane helix</keyword>
<dbReference type="CDD" id="cd21809">
    <property type="entry name" value="ABC-2_lan_permease-like"/>
    <property type="match status" value="1"/>
</dbReference>
<keyword evidence="3" id="KW-1185">Reference proteome</keyword>
<evidence type="ECO:0000313" key="3">
    <source>
        <dbReference type="Proteomes" id="UP000277871"/>
    </source>
</evidence>
<reference evidence="2 3" key="1">
    <citation type="submission" date="2018-10" db="EMBL/GenBank/DDBJ databases">
        <title>Kocuria tytonicola, new bacteria from the preen glands of American barn owls (Tyto furcata).</title>
        <authorList>
            <person name="Braun M.S."/>
            <person name="Wang E."/>
            <person name="Zimmermann S."/>
            <person name="Boutin S."/>
            <person name="Wagner H."/>
            <person name="Wink M."/>
        </authorList>
    </citation>
    <scope>NUCLEOTIDE SEQUENCE [LARGE SCALE GENOMIC DNA]</scope>
    <source>
        <strain evidence="2 3">473</strain>
    </source>
</reference>
<evidence type="ECO:0000313" key="2">
    <source>
        <dbReference type="EMBL" id="RLY93859.1"/>
    </source>
</evidence>
<accession>A0A3L9L7E2</accession>
<feature type="transmembrane region" description="Helical" evidence="1">
    <location>
        <begin position="140"/>
        <end position="162"/>
    </location>
</feature>
<evidence type="ECO:0008006" key="4">
    <source>
        <dbReference type="Google" id="ProtNLM"/>
    </source>
</evidence>
<dbReference type="Proteomes" id="UP000277871">
    <property type="component" value="Unassembled WGS sequence"/>
</dbReference>
<gene>
    <name evidence="2" type="ORF">EAE32_01005</name>
</gene>
<feature type="transmembrane region" description="Helical" evidence="1">
    <location>
        <begin position="223"/>
        <end position="246"/>
    </location>
</feature>
<dbReference type="Pfam" id="PF12730">
    <property type="entry name" value="ABC2_membrane_4"/>
    <property type="match status" value="1"/>
</dbReference>
<organism evidence="2 3">
    <name type="scientific">Kocuria tytonicola</name>
    <dbReference type="NCBI Taxonomy" id="2055946"/>
    <lineage>
        <taxon>Bacteria</taxon>
        <taxon>Bacillati</taxon>
        <taxon>Actinomycetota</taxon>
        <taxon>Actinomycetes</taxon>
        <taxon>Micrococcales</taxon>
        <taxon>Micrococcaceae</taxon>
        <taxon>Kocuria</taxon>
    </lineage>
</organism>